<protein>
    <recommendedName>
        <fullName evidence="8">Ubiquitin carboxyl-terminal hydrolase</fullName>
        <ecNumber evidence="8">3.4.19.12</ecNumber>
    </recommendedName>
</protein>
<dbReference type="GO" id="GO:0005737">
    <property type="term" value="C:cytoplasm"/>
    <property type="evidence" value="ECO:0007669"/>
    <property type="project" value="TreeGrafter"/>
</dbReference>
<sequence length="291" mass="33231">MAAEDIWYTVEGDPGIFTLIVELLGVRGAQFEELWTLNNGVLENLRPVHGLIFLSKYVQAGEASNPVLTDDLEDIYFAKQVAENACAAHAILNILLNCVHPDIDIGEDLTELKESSMVLNPYMRGVALTNSETVKNAHNFMSTQYEVDIEPEPNANMLNKDDDSYHYISYMEINGRLYEMDSFREGPIDHGPVYAGQNWLNVVRPIIQAKMNIFVAQNSEFKLMALVSDRKMVYERKLNHLTNDTHGADNEEVYYDALNLLMLIELEEGKKQNNLLELAFRLHRQEEVLEF</sequence>
<proteinExistence type="inferred from homology"/>
<keyword evidence="4 7" id="KW-0833">Ubl conjugation pathway</keyword>
<dbReference type="Pfam" id="PF01088">
    <property type="entry name" value="Peptidase_C12"/>
    <property type="match status" value="1"/>
</dbReference>
<gene>
    <name evidence="11 12 13 14" type="primary">LOC112046347</name>
</gene>
<reference evidence="11 12" key="1">
    <citation type="submission" date="2025-04" db="UniProtKB">
        <authorList>
            <consortium name="RefSeq"/>
        </authorList>
    </citation>
    <scope>IDENTIFICATION</scope>
</reference>
<dbReference type="Gene3D" id="3.40.532.10">
    <property type="entry name" value="Peptidase C12, ubiquitin carboxyl-terminal hydrolase"/>
    <property type="match status" value="1"/>
</dbReference>
<evidence type="ECO:0000313" key="11">
    <source>
        <dbReference type="RefSeq" id="XP_023938738.1"/>
    </source>
</evidence>
<dbReference type="InterPro" id="IPR036959">
    <property type="entry name" value="Peptidase_C12_UCH_sf"/>
</dbReference>
<keyword evidence="6 7" id="KW-0788">Thiol protease</keyword>
<dbReference type="GeneID" id="112046347"/>
<evidence type="ECO:0000313" key="13">
    <source>
        <dbReference type="RefSeq" id="XP_023938740.1"/>
    </source>
</evidence>
<evidence type="ECO:0000256" key="6">
    <source>
        <dbReference type="ARBA" id="ARBA00022807"/>
    </source>
</evidence>
<feature type="domain" description="UCH catalytic" evidence="9">
    <location>
        <begin position="6"/>
        <end position="228"/>
    </location>
</feature>
<dbReference type="RefSeq" id="XP_023938738.1">
    <property type="nucleotide sequence ID" value="XM_024082970.1"/>
</dbReference>
<dbReference type="GO" id="GO:0004843">
    <property type="term" value="F:cysteine-type deubiquitinase activity"/>
    <property type="evidence" value="ECO:0007669"/>
    <property type="project" value="UniProtKB-UniRule"/>
</dbReference>
<dbReference type="OrthoDB" id="1924260at2759"/>
<dbReference type="PANTHER" id="PTHR10589:SF16">
    <property type="entry name" value="UBIQUITIN CARBOXYL-TERMINAL HYDROLASE ISOZYME L5"/>
    <property type="match status" value="1"/>
</dbReference>
<accession>A0A6J1N116</accession>
<evidence type="ECO:0000313" key="10">
    <source>
        <dbReference type="Proteomes" id="UP001652582"/>
    </source>
</evidence>
<evidence type="ECO:0000313" key="12">
    <source>
        <dbReference type="RefSeq" id="XP_023938739.1"/>
    </source>
</evidence>
<feature type="active site" description="Proton donor" evidence="7">
    <location>
        <position position="166"/>
    </location>
</feature>
<keyword evidence="3 7" id="KW-0645">Protease</keyword>
<keyword evidence="10" id="KW-1185">Reference proteome</keyword>
<dbReference type="EC" id="3.4.19.12" evidence="8"/>
<evidence type="ECO:0000256" key="8">
    <source>
        <dbReference type="RuleBase" id="RU361215"/>
    </source>
</evidence>
<dbReference type="Proteomes" id="UP001652582">
    <property type="component" value="Chromosome Z"/>
</dbReference>
<dbReference type="RefSeq" id="XP_023938740.1">
    <property type="nucleotide sequence ID" value="XM_024082972.1"/>
</dbReference>
<dbReference type="PANTHER" id="PTHR10589">
    <property type="entry name" value="UBIQUITIN CARBOXYL-TERMINAL HYDROLASE"/>
    <property type="match status" value="1"/>
</dbReference>
<evidence type="ECO:0000256" key="5">
    <source>
        <dbReference type="ARBA" id="ARBA00022801"/>
    </source>
</evidence>
<evidence type="ECO:0000256" key="7">
    <source>
        <dbReference type="PROSITE-ProRule" id="PRU01393"/>
    </source>
</evidence>
<dbReference type="InterPro" id="IPR038765">
    <property type="entry name" value="Papain-like_cys_pep_sf"/>
</dbReference>
<comment type="similarity">
    <text evidence="2 7 8">Belongs to the peptidase C12 family.</text>
</comment>
<evidence type="ECO:0000256" key="2">
    <source>
        <dbReference type="ARBA" id="ARBA00009326"/>
    </source>
</evidence>
<feature type="site" description="Important for enzyme activity" evidence="7">
    <location>
        <position position="181"/>
    </location>
</feature>
<organism evidence="10 11">
    <name type="scientific">Bicyclus anynana</name>
    <name type="common">Squinting bush brown butterfly</name>
    <dbReference type="NCBI Taxonomy" id="110368"/>
    <lineage>
        <taxon>Eukaryota</taxon>
        <taxon>Metazoa</taxon>
        <taxon>Ecdysozoa</taxon>
        <taxon>Arthropoda</taxon>
        <taxon>Hexapoda</taxon>
        <taxon>Insecta</taxon>
        <taxon>Pterygota</taxon>
        <taxon>Neoptera</taxon>
        <taxon>Endopterygota</taxon>
        <taxon>Lepidoptera</taxon>
        <taxon>Glossata</taxon>
        <taxon>Ditrysia</taxon>
        <taxon>Papilionoidea</taxon>
        <taxon>Nymphalidae</taxon>
        <taxon>Satyrinae</taxon>
        <taxon>Satyrini</taxon>
        <taxon>Mycalesina</taxon>
        <taxon>Bicyclus</taxon>
    </lineage>
</organism>
<dbReference type="RefSeq" id="XP_023938739.1">
    <property type="nucleotide sequence ID" value="XM_024082971.1"/>
</dbReference>
<dbReference type="KEGG" id="bany:112046347"/>
<evidence type="ECO:0000259" key="9">
    <source>
        <dbReference type="PROSITE" id="PS52048"/>
    </source>
</evidence>
<feature type="active site" description="Nucleophile" evidence="7">
    <location>
        <position position="86"/>
    </location>
</feature>
<name>A0A6J1N116_BICAN</name>
<dbReference type="PROSITE" id="PS52048">
    <property type="entry name" value="UCH_DOMAIN"/>
    <property type="match status" value="1"/>
</dbReference>
<feature type="site" description="Transition state stabilizer" evidence="7">
    <location>
        <position position="80"/>
    </location>
</feature>
<dbReference type="SUPFAM" id="SSF54001">
    <property type="entry name" value="Cysteine proteinases"/>
    <property type="match status" value="1"/>
</dbReference>
<keyword evidence="5 7" id="KW-0378">Hydrolase</keyword>
<evidence type="ECO:0000256" key="1">
    <source>
        <dbReference type="ARBA" id="ARBA00000707"/>
    </source>
</evidence>
<dbReference type="InterPro" id="IPR001578">
    <property type="entry name" value="Peptidase_C12_UCH"/>
</dbReference>
<evidence type="ECO:0000313" key="14">
    <source>
        <dbReference type="RefSeq" id="XP_052746626.1"/>
    </source>
</evidence>
<dbReference type="GO" id="GO:0016579">
    <property type="term" value="P:protein deubiquitination"/>
    <property type="evidence" value="ECO:0007669"/>
    <property type="project" value="TreeGrafter"/>
</dbReference>
<dbReference type="PRINTS" id="PR00707">
    <property type="entry name" value="UBCTHYDRLASE"/>
</dbReference>
<evidence type="ECO:0000256" key="4">
    <source>
        <dbReference type="ARBA" id="ARBA00022786"/>
    </source>
</evidence>
<dbReference type="AlphaFoldDB" id="A0A6J1N116"/>
<comment type="catalytic activity">
    <reaction evidence="1 7 8">
        <text>Thiol-dependent hydrolysis of ester, thioester, amide, peptide and isopeptide bonds formed by the C-terminal Gly of ubiquitin (a 76-residue protein attached to proteins as an intracellular targeting signal).</text>
        <dbReference type="EC" id="3.4.19.12"/>
    </reaction>
</comment>
<dbReference type="RefSeq" id="XP_052746626.1">
    <property type="nucleotide sequence ID" value="XM_052890666.1"/>
</dbReference>
<evidence type="ECO:0000256" key="3">
    <source>
        <dbReference type="ARBA" id="ARBA00022670"/>
    </source>
</evidence>
<dbReference type="GO" id="GO:0006511">
    <property type="term" value="P:ubiquitin-dependent protein catabolic process"/>
    <property type="evidence" value="ECO:0007669"/>
    <property type="project" value="UniProtKB-UniRule"/>
</dbReference>